<dbReference type="Pfam" id="PF00112">
    <property type="entry name" value="Peptidase_C1"/>
    <property type="match status" value="1"/>
</dbReference>
<dbReference type="Gene3D" id="3.90.70.10">
    <property type="entry name" value="Cysteine proteinases"/>
    <property type="match status" value="1"/>
</dbReference>
<dbReference type="GO" id="GO:0008234">
    <property type="term" value="F:cysteine-type peptidase activity"/>
    <property type="evidence" value="ECO:0007669"/>
    <property type="project" value="UniProtKB-KW"/>
</dbReference>
<dbReference type="InterPro" id="IPR038765">
    <property type="entry name" value="Papain-like_cys_pep_sf"/>
</dbReference>
<gene>
    <name evidence="9" type="ORF">ILUMI_05156</name>
</gene>
<evidence type="ECO:0000256" key="4">
    <source>
        <dbReference type="ARBA" id="ARBA00022807"/>
    </source>
</evidence>
<comment type="caution">
    <text evidence="9">The sequence shown here is derived from an EMBL/GenBank/DDBJ whole genome shotgun (WGS) entry which is preliminary data.</text>
</comment>
<keyword evidence="6" id="KW-1015">Disulfide bond</keyword>
<dbReference type="InterPro" id="IPR000169">
    <property type="entry name" value="Pept_cys_AS"/>
</dbReference>
<dbReference type="CDD" id="cd02248">
    <property type="entry name" value="Peptidase_C1A"/>
    <property type="match status" value="1"/>
</dbReference>
<keyword evidence="4" id="KW-0788">Thiol protease</keyword>
<reference evidence="9" key="1">
    <citation type="submission" date="2019-08" db="EMBL/GenBank/DDBJ databases">
        <title>The genome of the North American firefly Photinus pyralis.</title>
        <authorList>
            <consortium name="Photinus pyralis genome working group"/>
            <person name="Fallon T.R."/>
            <person name="Sander Lower S.E."/>
            <person name="Weng J.-K."/>
        </authorList>
    </citation>
    <scope>NUCLEOTIDE SEQUENCE</scope>
    <source>
        <strain evidence="9">TRF0915ILg1</strain>
        <tissue evidence="9">Whole body</tissue>
    </source>
</reference>
<dbReference type="GO" id="GO:0006508">
    <property type="term" value="P:proteolysis"/>
    <property type="evidence" value="ECO:0007669"/>
    <property type="project" value="UniProtKB-KW"/>
</dbReference>
<dbReference type="Pfam" id="PF08246">
    <property type="entry name" value="Inhibitor_I29"/>
    <property type="match status" value="1"/>
</dbReference>
<evidence type="ECO:0008006" key="11">
    <source>
        <dbReference type="Google" id="ProtNLM"/>
    </source>
</evidence>
<evidence type="ECO:0000256" key="1">
    <source>
        <dbReference type="ARBA" id="ARBA00008455"/>
    </source>
</evidence>
<dbReference type="Proteomes" id="UP000801492">
    <property type="component" value="Unassembled WGS sequence"/>
</dbReference>
<dbReference type="InterPro" id="IPR013128">
    <property type="entry name" value="Peptidase_C1A"/>
</dbReference>
<dbReference type="AlphaFoldDB" id="A0A8K0DBI2"/>
<accession>A0A8K0DBI2</accession>
<dbReference type="PROSITE" id="PS00139">
    <property type="entry name" value="THIOL_PROTEASE_CYS"/>
    <property type="match status" value="1"/>
</dbReference>
<dbReference type="PANTHER" id="PTHR12411">
    <property type="entry name" value="CYSTEINE PROTEASE FAMILY C1-RELATED"/>
    <property type="match status" value="1"/>
</dbReference>
<sequence>MQLLLQASFNKTYNSFEEDRQRREVFIENRNKIARFNQEYGDGRHTFVLKMNQYGDLLNHEFGRLINGFNRTNDGTGPERKNSAYIAAANVAVPTHVDWREVGAVSPVKRQGMCGACYAFSAAGAIEGQTFRKTGRLVELSPQNLIDCTKSYSNKGCASGVMEYSYEYVRDNRGIDTEQFYPYEGTDAQECRYRHDGYGAHVTGNKLEIISNVW</sequence>
<comment type="similarity">
    <text evidence="1">Belongs to the peptidase C1 family.</text>
</comment>
<dbReference type="InterPro" id="IPR000668">
    <property type="entry name" value="Peptidase_C1A_C"/>
</dbReference>
<keyword evidence="5" id="KW-0865">Zymogen</keyword>
<protein>
    <recommendedName>
        <fullName evidence="11">Cathepsin L</fullName>
    </recommendedName>
</protein>
<evidence type="ECO:0000259" key="8">
    <source>
        <dbReference type="SMART" id="SM00848"/>
    </source>
</evidence>
<dbReference type="SMART" id="SM00645">
    <property type="entry name" value="Pept_C1"/>
    <property type="match status" value="1"/>
</dbReference>
<evidence type="ECO:0000259" key="7">
    <source>
        <dbReference type="SMART" id="SM00645"/>
    </source>
</evidence>
<evidence type="ECO:0000256" key="2">
    <source>
        <dbReference type="ARBA" id="ARBA00022670"/>
    </source>
</evidence>
<proteinExistence type="inferred from homology"/>
<keyword evidence="2" id="KW-0645">Protease</keyword>
<name>A0A8K0DBI2_IGNLU</name>
<keyword evidence="3" id="KW-0378">Hydrolase</keyword>
<dbReference type="SMART" id="SM00848">
    <property type="entry name" value="Inhibitor_I29"/>
    <property type="match status" value="1"/>
</dbReference>
<feature type="domain" description="Peptidase C1A papain C-terminal" evidence="7">
    <location>
        <begin position="93"/>
        <end position="214"/>
    </location>
</feature>
<dbReference type="OrthoDB" id="190265at2759"/>
<dbReference type="FunFam" id="3.90.70.10:FF:000332">
    <property type="entry name" value="Cathepsin L1"/>
    <property type="match status" value="1"/>
</dbReference>
<dbReference type="SUPFAM" id="SSF54001">
    <property type="entry name" value="Cysteine proteinases"/>
    <property type="match status" value="1"/>
</dbReference>
<keyword evidence="10" id="KW-1185">Reference proteome</keyword>
<evidence type="ECO:0000313" key="9">
    <source>
        <dbReference type="EMBL" id="KAF2901016.1"/>
    </source>
</evidence>
<evidence type="ECO:0000256" key="3">
    <source>
        <dbReference type="ARBA" id="ARBA00022801"/>
    </source>
</evidence>
<dbReference type="EMBL" id="VTPC01001902">
    <property type="protein sequence ID" value="KAF2901016.1"/>
    <property type="molecule type" value="Genomic_DNA"/>
</dbReference>
<feature type="domain" description="Cathepsin propeptide inhibitor" evidence="8">
    <location>
        <begin position="6"/>
        <end position="62"/>
    </location>
</feature>
<dbReference type="InterPro" id="IPR039417">
    <property type="entry name" value="Peptidase_C1A_papain-like"/>
</dbReference>
<evidence type="ECO:0000256" key="6">
    <source>
        <dbReference type="ARBA" id="ARBA00023157"/>
    </source>
</evidence>
<evidence type="ECO:0000313" key="10">
    <source>
        <dbReference type="Proteomes" id="UP000801492"/>
    </source>
</evidence>
<dbReference type="InterPro" id="IPR013201">
    <property type="entry name" value="Prot_inhib_I29"/>
</dbReference>
<organism evidence="9 10">
    <name type="scientific">Ignelater luminosus</name>
    <name type="common">Cucubano</name>
    <name type="synonym">Pyrophorus luminosus</name>
    <dbReference type="NCBI Taxonomy" id="2038154"/>
    <lineage>
        <taxon>Eukaryota</taxon>
        <taxon>Metazoa</taxon>
        <taxon>Ecdysozoa</taxon>
        <taxon>Arthropoda</taxon>
        <taxon>Hexapoda</taxon>
        <taxon>Insecta</taxon>
        <taxon>Pterygota</taxon>
        <taxon>Neoptera</taxon>
        <taxon>Endopterygota</taxon>
        <taxon>Coleoptera</taxon>
        <taxon>Polyphaga</taxon>
        <taxon>Elateriformia</taxon>
        <taxon>Elateroidea</taxon>
        <taxon>Elateridae</taxon>
        <taxon>Agrypninae</taxon>
        <taxon>Pyrophorini</taxon>
        <taxon>Ignelater</taxon>
    </lineage>
</organism>
<evidence type="ECO:0000256" key="5">
    <source>
        <dbReference type="ARBA" id="ARBA00023145"/>
    </source>
</evidence>